<sequence length="81" mass="8779">MEKTVLSCTATLLVFSLVLATMPEGIVSFASQECTYGSKVPCKHAQDCLTCKSPYITKCMEPDHICGCCIIPLNISNSNFV</sequence>
<name>A0AAP0ES12_9MAGN</name>
<comment type="caution">
    <text evidence="2">The sequence shown here is derived from an EMBL/GenBank/DDBJ whole genome shotgun (WGS) entry which is preliminary data.</text>
</comment>
<dbReference type="EMBL" id="JBBNAG010000011">
    <property type="protein sequence ID" value="KAK9093894.1"/>
    <property type="molecule type" value="Genomic_DNA"/>
</dbReference>
<feature type="chain" id="PRO_5043026871" evidence="1">
    <location>
        <begin position="21"/>
        <end position="81"/>
    </location>
</feature>
<keyword evidence="1" id="KW-0732">Signal</keyword>
<protein>
    <submittedName>
        <fullName evidence="2">Uncharacterized protein</fullName>
    </submittedName>
</protein>
<keyword evidence="3" id="KW-1185">Reference proteome</keyword>
<gene>
    <name evidence="2" type="ORF">Scep_025363</name>
</gene>
<dbReference type="Proteomes" id="UP001419268">
    <property type="component" value="Unassembled WGS sequence"/>
</dbReference>
<evidence type="ECO:0000313" key="2">
    <source>
        <dbReference type="EMBL" id="KAK9093894.1"/>
    </source>
</evidence>
<evidence type="ECO:0000256" key="1">
    <source>
        <dbReference type="SAM" id="SignalP"/>
    </source>
</evidence>
<organism evidence="2 3">
    <name type="scientific">Stephania cephalantha</name>
    <dbReference type="NCBI Taxonomy" id="152367"/>
    <lineage>
        <taxon>Eukaryota</taxon>
        <taxon>Viridiplantae</taxon>
        <taxon>Streptophyta</taxon>
        <taxon>Embryophyta</taxon>
        <taxon>Tracheophyta</taxon>
        <taxon>Spermatophyta</taxon>
        <taxon>Magnoliopsida</taxon>
        <taxon>Ranunculales</taxon>
        <taxon>Menispermaceae</taxon>
        <taxon>Menispermoideae</taxon>
        <taxon>Cissampelideae</taxon>
        <taxon>Stephania</taxon>
    </lineage>
</organism>
<dbReference type="AlphaFoldDB" id="A0AAP0ES12"/>
<evidence type="ECO:0000313" key="3">
    <source>
        <dbReference type="Proteomes" id="UP001419268"/>
    </source>
</evidence>
<reference evidence="2 3" key="1">
    <citation type="submission" date="2024-01" db="EMBL/GenBank/DDBJ databases">
        <title>Genome assemblies of Stephania.</title>
        <authorList>
            <person name="Yang L."/>
        </authorList>
    </citation>
    <scope>NUCLEOTIDE SEQUENCE [LARGE SCALE GENOMIC DNA]</scope>
    <source>
        <strain evidence="2">JXDWG</strain>
        <tissue evidence="2">Leaf</tissue>
    </source>
</reference>
<accession>A0AAP0ES12</accession>
<proteinExistence type="predicted"/>
<feature type="signal peptide" evidence="1">
    <location>
        <begin position="1"/>
        <end position="20"/>
    </location>
</feature>